<keyword evidence="9" id="KW-1185">Reference proteome</keyword>
<gene>
    <name evidence="8" type="ORF">HMPREF9098_1060</name>
</gene>
<feature type="transmembrane region" description="Helical" evidence="5">
    <location>
        <begin position="217"/>
        <end position="235"/>
    </location>
</feature>
<feature type="transmembrane region" description="Helical" evidence="5">
    <location>
        <begin position="68"/>
        <end position="88"/>
    </location>
</feature>
<dbReference type="InterPro" id="IPR021797">
    <property type="entry name" value="Wzy_C_2"/>
</dbReference>
<feature type="transmembrane region" description="Helical" evidence="5">
    <location>
        <begin position="43"/>
        <end position="61"/>
    </location>
</feature>
<evidence type="ECO:0000259" key="7">
    <source>
        <dbReference type="Pfam" id="PF11846"/>
    </source>
</evidence>
<evidence type="ECO:0000256" key="3">
    <source>
        <dbReference type="ARBA" id="ARBA00022989"/>
    </source>
</evidence>
<dbReference type="AlphaFoldDB" id="F0EYX6"/>
<evidence type="ECO:0000313" key="8">
    <source>
        <dbReference type="EMBL" id="EGC17734.1"/>
    </source>
</evidence>
<dbReference type="HOGENOM" id="CLU_031791_0_0_4"/>
<evidence type="ECO:0000313" key="9">
    <source>
        <dbReference type="Proteomes" id="UP000004088"/>
    </source>
</evidence>
<dbReference type="InterPro" id="IPR007016">
    <property type="entry name" value="O-antigen_ligase-rel_domated"/>
</dbReference>
<feature type="transmembrane region" description="Helical" evidence="5">
    <location>
        <begin position="429"/>
        <end position="454"/>
    </location>
</feature>
<feature type="domain" description="Virulence factor membrane-bound polymerase C-terminal" evidence="7">
    <location>
        <begin position="381"/>
        <end position="562"/>
    </location>
</feature>
<feature type="transmembrane region" description="Helical" evidence="5">
    <location>
        <begin position="195"/>
        <end position="211"/>
    </location>
</feature>
<keyword evidence="4 5" id="KW-0472">Membrane</keyword>
<name>F0EYX6_9NEIS</name>
<feature type="transmembrane region" description="Helical" evidence="5">
    <location>
        <begin position="94"/>
        <end position="113"/>
    </location>
</feature>
<dbReference type="RefSeq" id="WP_003782474.1">
    <property type="nucleotide sequence ID" value="NZ_GL870929.1"/>
</dbReference>
<dbReference type="Pfam" id="PF11846">
    <property type="entry name" value="Wzy_C_2"/>
    <property type="match status" value="1"/>
</dbReference>
<feature type="transmembrane region" description="Helical" evidence="5">
    <location>
        <begin position="172"/>
        <end position="188"/>
    </location>
</feature>
<feature type="transmembrane region" description="Helical" evidence="5">
    <location>
        <begin position="125"/>
        <end position="144"/>
    </location>
</feature>
<dbReference type="EMBL" id="AEWV01000015">
    <property type="protein sequence ID" value="EGC17734.1"/>
    <property type="molecule type" value="Genomic_DNA"/>
</dbReference>
<dbReference type="GO" id="GO:0016020">
    <property type="term" value="C:membrane"/>
    <property type="evidence" value="ECO:0007669"/>
    <property type="project" value="UniProtKB-SubCell"/>
</dbReference>
<feature type="domain" description="O-antigen ligase-related" evidence="6">
    <location>
        <begin position="200"/>
        <end position="358"/>
    </location>
</feature>
<dbReference type="PANTHER" id="PTHR37422">
    <property type="entry name" value="TEICHURONIC ACID BIOSYNTHESIS PROTEIN TUAE"/>
    <property type="match status" value="1"/>
</dbReference>
<feature type="transmembrane region" description="Helical" evidence="5">
    <location>
        <begin position="242"/>
        <end position="259"/>
    </location>
</feature>
<evidence type="ECO:0000256" key="4">
    <source>
        <dbReference type="ARBA" id="ARBA00023136"/>
    </source>
</evidence>
<evidence type="ECO:0000256" key="2">
    <source>
        <dbReference type="ARBA" id="ARBA00022692"/>
    </source>
</evidence>
<reference evidence="8 9" key="1">
    <citation type="submission" date="2011-01" db="EMBL/GenBank/DDBJ databases">
        <authorList>
            <person name="Muzny D."/>
            <person name="Qin X."/>
            <person name="Deng J."/>
            <person name="Jiang H."/>
            <person name="Liu Y."/>
            <person name="Qu J."/>
            <person name="Song X.-Z."/>
            <person name="Zhang L."/>
            <person name="Thornton R."/>
            <person name="Coyle M."/>
            <person name="Francisco L."/>
            <person name="Jackson L."/>
            <person name="Javaid M."/>
            <person name="Korchina V."/>
            <person name="Kovar C."/>
            <person name="Mata R."/>
            <person name="Mathew T."/>
            <person name="Ngo R."/>
            <person name="Nguyen L."/>
            <person name="Nguyen N."/>
            <person name="Okwuonu G."/>
            <person name="Ongeri F."/>
            <person name="Pham C."/>
            <person name="Simmons D."/>
            <person name="Wilczek-Boney K."/>
            <person name="Hale W."/>
            <person name="Jakkamsetti A."/>
            <person name="Pham P."/>
            <person name="Ruth R."/>
            <person name="San Lucas F."/>
            <person name="Warren J."/>
            <person name="Zhang J."/>
            <person name="Zhao Z."/>
            <person name="Zhou C."/>
            <person name="Zhu D."/>
            <person name="Lee S."/>
            <person name="Bess C."/>
            <person name="Blankenburg K."/>
            <person name="Forbes L."/>
            <person name="Fu Q."/>
            <person name="Gubbala S."/>
            <person name="Hirani K."/>
            <person name="Jayaseelan J.C."/>
            <person name="Lara F."/>
            <person name="Munidasa M."/>
            <person name="Palculict T."/>
            <person name="Patil S."/>
            <person name="Pu L.-L."/>
            <person name="Saada N."/>
            <person name="Tang L."/>
            <person name="Weissenberger G."/>
            <person name="Zhu Y."/>
            <person name="Hemphill L."/>
            <person name="Shang Y."/>
            <person name="Youmans B."/>
            <person name="Ayvaz T."/>
            <person name="Ross M."/>
            <person name="Santibanez J."/>
            <person name="Aqrawi P."/>
            <person name="Gross S."/>
            <person name="Joshi V."/>
            <person name="Fowler G."/>
            <person name="Nazareth L."/>
            <person name="Reid J."/>
            <person name="Worley K."/>
            <person name="Petrosino J."/>
            <person name="Highlander S."/>
            <person name="Gibbs R."/>
        </authorList>
    </citation>
    <scope>NUCLEOTIDE SEQUENCE [LARGE SCALE GENOMIC DNA]</scope>
    <source>
        <strain evidence="8 9">ATCC 33394</strain>
    </source>
</reference>
<feature type="transmembrane region" description="Helical" evidence="5">
    <location>
        <begin position="377"/>
        <end position="394"/>
    </location>
</feature>
<organism evidence="8 9">
    <name type="scientific">Kingella denitrificans ATCC 33394</name>
    <dbReference type="NCBI Taxonomy" id="888741"/>
    <lineage>
        <taxon>Bacteria</taxon>
        <taxon>Pseudomonadati</taxon>
        <taxon>Pseudomonadota</taxon>
        <taxon>Betaproteobacteria</taxon>
        <taxon>Neisseriales</taxon>
        <taxon>Neisseriaceae</taxon>
        <taxon>Kingella</taxon>
    </lineage>
</organism>
<comment type="caution">
    <text evidence="8">The sequence shown here is derived from an EMBL/GenBank/DDBJ whole genome shotgun (WGS) entry which is preliminary data.</text>
</comment>
<accession>F0EYX6</accession>
<keyword evidence="3 5" id="KW-1133">Transmembrane helix</keyword>
<dbReference type="Proteomes" id="UP000004088">
    <property type="component" value="Unassembled WGS sequence"/>
</dbReference>
<evidence type="ECO:0000259" key="6">
    <source>
        <dbReference type="Pfam" id="PF04932"/>
    </source>
</evidence>
<evidence type="ECO:0000256" key="5">
    <source>
        <dbReference type="SAM" id="Phobius"/>
    </source>
</evidence>
<feature type="transmembrane region" description="Helical" evidence="5">
    <location>
        <begin position="343"/>
        <end position="365"/>
    </location>
</feature>
<protein>
    <submittedName>
        <fullName evidence="8">O-antigen polymerase</fullName>
    </submittedName>
</protein>
<evidence type="ECO:0000256" key="1">
    <source>
        <dbReference type="ARBA" id="ARBA00004141"/>
    </source>
</evidence>
<dbReference type="STRING" id="888741.HMPREF9098_1060"/>
<feature type="transmembrane region" description="Helical" evidence="5">
    <location>
        <begin position="12"/>
        <end position="31"/>
    </location>
</feature>
<proteinExistence type="predicted"/>
<dbReference type="InterPro" id="IPR051533">
    <property type="entry name" value="WaaL-like"/>
</dbReference>
<keyword evidence="2 5" id="KW-0812">Transmembrane</keyword>
<dbReference type="PANTHER" id="PTHR37422:SF21">
    <property type="entry name" value="EXOQ-LIKE PROTEIN"/>
    <property type="match status" value="1"/>
</dbReference>
<dbReference type="Pfam" id="PF04932">
    <property type="entry name" value="Wzy_C"/>
    <property type="match status" value="1"/>
</dbReference>
<sequence length="613" mass="68964">MKHNPPSSVFGLALGLFLIAVVPFLSIWRVGPLPSFFLESGSLLFALCFVAISIGAGCLRVRLPASSIYWLVLAAFWSFQARWMHLTYPGMSSIVSYTFVILALMCWACRGWLLREGEERVVSTLAAVLVVGCVMQSVIGWLQYTGLAKHFTGYLMYRTGIVEGQLAQRNHFGHYLMWGVLSASWLWAQRRLPTILAAACVLLFASTMSLTGSRTVLAYVLMLAVWLPICLLLGGRENRRTVVALATGALTVLICQYTVEPVLGWFTQTESLQSAVERMHGAQLEGSGRGYEWRKAWQIFLNAPWLGNGWGSYPLYGFLENVYPNGFRPYENNVLFTHSHNSFLNLLAEMGIIGTALVLGGLLWAVKGSLQRAHQPAGGFLLALIGVSLVHSMLEYPLWYIYFLTPFALFVGFTPPARRTDKYAYSKSSLHLVLQGGAALACLFFTVGIVRLAFVYQELRHFSGTPSTEVVKRTEQIVGLLRIAKTEPMLRYYAQFQLTSFIDPNSASQPDWAYATARDALRYRPYANAHKYAFAAYREGKVEEARDWLRLMYHYYPSKMNAYAAPIMNTPYYTNLRADFARSCQAYRKRVPEADFCAEALPPLPQKITEKKR</sequence>
<comment type="subcellular location">
    <subcellularLocation>
        <location evidence="1">Membrane</location>
        <topology evidence="1">Multi-pass membrane protein</topology>
    </subcellularLocation>
</comment>